<reference evidence="2" key="2">
    <citation type="submission" date="2025-09" db="UniProtKB">
        <authorList>
            <consortium name="Ensembl"/>
        </authorList>
    </citation>
    <scope>IDENTIFICATION</scope>
</reference>
<dbReference type="Ensembl" id="ENSCPBT00000016886.1">
    <property type="protein sequence ID" value="ENSCPBP00000014228.1"/>
    <property type="gene ID" value="ENSCPBG00000010598.1"/>
</dbReference>
<gene>
    <name evidence="2" type="primary">CFAP276</name>
</gene>
<proteinExistence type="predicted"/>
<dbReference type="AlphaFoldDB" id="A0A8C3HBD5"/>
<protein>
    <submittedName>
        <fullName evidence="2">Cilia and flagella associated protein 276</fullName>
    </submittedName>
</protein>
<organism evidence="2 3">
    <name type="scientific">Chrysemys picta bellii</name>
    <name type="common">Western painted turtle</name>
    <name type="synonym">Emys bellii</name>
    <dbReference type="NCBI Taxonomy" id="8478"/>
    <lineage>
        <taxon>Eukaryota</taxon>
        <taxon>Metazoa</taxon>
        <taxon>Chordata</taxon>
        <taxon>Craniata</taxon>
        <taxon>Vertebrata</taxon>
        <taxon>Euteleostomi</taxon>
        <taxon>Archelosauria</taxon>
        <taxon>Testudinata</taxon>
        <taxon>Testudines</taxon>
        <taxon>Cryptodira</taxon>
        <taxon>Durocryptodira</taxon>
        <taxon>Testudinoidea</taxon>
        <taxon>Emydidae</taxon>
        <taxon>Chrysemys</taxon>
    </lineage>
</organism>
<evidence type="ECO:0000256" key="1">
    <source>
        <dbReference type="SAM" id="MobiDB-lite"/>
    </source>
</evidence>
<dbReference type="Pfam" id="PF12494">
    <property type="entry name" value="DUF3695"/>
    <property type="match status" value="1"/>
</dbReference>
<name>A0A8C3HBD5_CHRPI</name>
<feature type="compositionally biased region" description="Polar residues" evidence="1">
    <location>
        <begin position="78"/>
        <end position="88"/>
    </location>
</feature>
<dbReference type="InterPro" id="IPR022179">
    <property type="entry name" value="CFAP276"/>
</dbReference>
<feature type="region of interest" description="Disordered" evidence="1">
    <location>
        <begin position="55"/>
        <end position="113"/>
    </location>
</feature>
<sequence length="232" mass="25840">MAAPAQSSSSSSSRRRRRQQQQQQPADGRCRPAPAMVQQLRRCCEASAGSGRPAALLFPATRGSPSARASSSESLGTVTWQPRPGSQTSREERCCSRRRMPPTRDPFPYPRYENEDTFTGRARSGQVPRDSLDFKLTSLYNHHKEQLRDKSQIVIHKETLLDVHGALKGLEPVKEPELPPVEHRTARGLSMRCWVSPTKESIHSIEGAIECPHTAATNSGYSRKENGSFFSQ</sequence>
<keyword evidence="3" id="KW-1185">Reference proteome</keyword>
<evidence type="ECO:0000313" key="2">
    <source>
        <dbReference type="Ensembl" id="ENSCPBP00000014228.1"/>
    </source>
</evidence>
<accession>A0A8C3HBD5</accession>
<evidence type="ECO:0000313" key="3">
    <source>
        <dbReference type="Proteomes" id="UP000694380"/>
    </source>
</evidence>
<dbReference type="GeneTree" id="ENSGT01030000234625"/>
<feature type="region of interest" description="Disordered" evidence="1">
    <location>
        <begin position="1"/>
        <end position="34"/>
    </location>
</feature>
<dbReference type="Proteomes" id="UP000694380">
    <property type="component" value="Unplaced"/>
</dbReference>
<feature type="compositionally biased region" description="Low complexity" evidence="1">
    <location>
        <begin position="1"/>
        <end position="12"/>
    </location>
</feature>
<feature type="compositionally biased region" description="Low complexity" evidence="1">
    <location>
        <begin position="59"/>
        <end position="77"/>
    </location>
</feature>
<reference evidence="2" key="1">
    <citation type="submission" date="2025-08" db="UniProtKB">
        <authorList>
            <consortium name="Ensembl"/>
        </authorList>
    </citation>
    <scope>IDENTIFICATION</scope>
</reference>